<proteinExistence type="predicted"/>
<evidence type="ECO:0000313" key="4">
    <source>
        <dbReference type="EMBL" id="TQK76970.1"/>
    </source>
</evidence>
<feature type="region of interest" description="Disordered" evidence="2">
    <location>
        <begin position="249"/>
        <end position="274"/>
    </location>
</feature>
<dbReference type="Pfam" id="PF07501">
    <property type="entry name" value="G5"/>
    <property type="match status" value="1"/>
</dbReference>
<dbReference type="PROSITE" id="PS51109">
    <property type="entry name" value="G5"/>
    <property type="match status" value="1"/>
</dbReference>
<name>A0A542SQT0_9MICO</name>
<dbReference type="Proteomes" id="UP000316181">
    <property type="component" value="Unassembled WGS sequence"/>
</dbReference>
<feature type="compositionally biased region" description="Low complexity" evidence="2">
    <location>
        <begin position="251"/>
        <end position="272"/>
    </location>
</feature>
<dbReference type="RefSeq" id="WP_142112606.1">
    <property type="nucleotide sequence ID" value="NZ_BAAATB010000004.1"/>
</dbReference>
<organism evidence="4 5">
    <name type="scientific">Rarobacter incanus</name>
    <dbReference type="NCBI Taxonomy" id="153494"/>
    <lineage>
        <taxon>Bacteria</taxon>
        <taxon>Bacillati</taxon>
        <taxon>Actinomycetota</taxon>
        <taxon>Actinomycetes</taxon>
        <taxon>Micrococcales</taxon>
        <taxon>Rarobacteraceae</taxon>
        <taxon>Rarobacter</taxon>
    </lineage>
</organism>
<dbReference type="InterPro" id="IPR011098">
    <property type="entry name" value="G5_dom"/>
</dbReference>
<keyword evidence="1" id="KW-0732">Signal</keyword>
<evidence type="ECO:0000259" key="3">
    <source>
        <dbReference type="PROSITE" id="PS51109"/>
    </source>
</evidence>
<reference evidence="4 5" key="1">
    <citation type="submission" date="2019-06" db="EMBL/GenBank/DDBJ databases">
        <title>Sequencing the genomes of 1000 actinobacteria strains.</title>
        <authorList>
            <person name="Klenk H.-P."/>
        </authorList>
    </citation>
    <scope>NUCLEOTIDE SEQUENCE [LARGE SCALE GENOMIC DNA]</scope>
    <source>
        <strain evidence="4 5">DSM 10596</strain>
    </source>
</reference>
<evidence type="ECO:0000313" key="5">
    <source>
        <dbReference type="Proteomes" id="UP000316181"/>
    </source>
</evidence>
<feature type="domain" description="G5" evidence="3">
    <location>
        <begin position="170"/>
        <end position="250"/>
    </location>
</feature>
<evidence type="ECO:0000256" key="2">
    <source>
        <dbReference type="SAM" id="MobiDB-lite"/>
    </source>
</evidence>
<dbReference type="AlphaFoldDB" id="A0A542SQT0"/>
<dbReference type="EMBL" id="VFNV01000001">
    <property type="protein sequence ID" value="TQK76970.1"/>
    <property type="molecule type" value="Genomic_DNA"/>
</dbReference>
<comment type="caution">
    <text evidence="4">The sequence shown here is derived from an EMBL/GenBank/DDBJ whole genome shotgun (WGS) entry which is preliminary data.</text>
</comment>
<accession>A0A542SQT0</accession>
<dbReference type="SUPFAM" id="SSF53955">
    <property type="entry name" value="Lysozyme-like"/>
    <property type="match status" value="1"/>
</dbReference>
<keyword evidence="5" id="KW-1185">Reference proteome</keyword>
<dbReference type="SMART" id="SM01208">
    <property type="entry name" value="G5"/>
    <property type="match status" value="1"/>
</dbReference>
<protein>
    <submittedName>
        <fullName evidence="4">Uncharacterized protein YabE (DUF348 family)</fullName>
    </submittedName>
</protein>
<gene>
    <name evidence="4" type="ORF">FB389_1673</name>
</gene>
<dbReference type="OrthoDB" id="9766277at2"/>
<sequence>MSDSKKAPRLSRRVVTWAAQGTLVAMLAAGTIGYASANKRITVEHNGTDVVVTTLGATVADALNSAGITPAEGEIVAPSLTSRIHDGDEIAVRMVSAQADVVRTDVATRSEQRGPLREVTVVIDGKSQKVNTTATTVRGALQDLSVVLDEASVVEPGLDDELADAATITVSQATTATVTTTEKVDFAVTKKQDSTLAKGKKVVETKGVAGQRVTTYQVTEVDGKEVSRTQIASGVTKQAVDQVVRVGTMEKSTTSSSSGGSSTSVPKSSPVSAGSARAIAKDMVGDDEQFACLDALWQRESGWRVTAANSSSGAYGIPQALPGSKMASAGSDWRTSAATQIKWGLGYIKGRYGTPCGAWSFFKSHNWY</sequence>
<evidence type="ECO:0000256" key="1">
    <source>
        <dbReference type="ARBA" id="ARBA00022729"/>
    </source>
</evidence>
<dbReference type="Gene3D" id="2.20.230.10">
    <property type="entry name" value="Resuscitation-promoting factor rpfb"/>
    <property type="match status" value="1"/>
</dbReference>
<dbReference type="InterPro" id="IPR007137">
    <property type="entry name" value="DUF348"/>
</dbReference>
<dbReference type="InterPro" id="IPR023346">
    <property type="entry name" value="Lysozyme-like_dom_sf"/>
</dbReference>
<dbReference type="Pfam" id="PF03990">
    <property type="entry name" value="DUF348"/>
    <property type="match status" value="2"/>
</dbReference>